<dbReference type="OMA" id="MACLDIS"/>
<dbReference type="InParanoid" id="C5KND5"/>
<name>C5KND5_PERM5</name>
<organism evidence="2">
    <name type="scientific">Perkinsus marinus (strain ATCC 50983 / TXsc)</name>
    <dbReference type="NCBI Taxonomy" id="423536"/>
    <lineage>
        <taxon>Eukaryota</taxon>
        <taxon>Sar</taxon>
        <taxon>Alveolata</taxon>
        <taxon>Perkinsozoa</taxon>
        <taxon>Perkinsea</taxon>
        <taxon>Perkinsida</taxon>
        <taxon>Perkinsidae</taxon>
        <taxon>Perkinsus</taxon>
    </lineage>
</organism>
<evidence type="ECO:0008006" key="3">
    <source>
        <dbReference type="Google" id="ProtNLM"/>
    </source>
</evidence>
<dbReference type="OrthoDB" id="445017at2759"/>
<proteinExistence type="predicted"/>
<accession>C5KND5</accession>
<protein>
    <recommendedName>
        <fullName evidence="3">Reverse transcriptase domain-containing protein</fullName>
    </recommendedName>
</protein>
<evidence type="ECO:0000313" key="2">
    <source>
        <dbReference type="Proteomes" id="UP000007800"/>
    </source>
</evidence>
<dbReference type="AlphaFoldDB" id="C5KND5"/>
<sequence length="411" mass="44977">MEREPIEAAPGFSIRLRELSAKETKECPSQRFCFDVSVSPLVANSESDNNDSPWPGNVVDFGFKIYNRLSLAEKESYDKAVSKFVEAGYWVPIDDDAVIRDTAAPKVVSFPVKQVDDSVPDGPTKVTSFKVRPVIQAVGVNRVIKAGGARKASYSGDSVPEILLGLRLNFSRAGEGHLGLLSLDVGKAFYRFQLMARSDSNGDAVSSLGYLYIRGAGRWYRCDRLAFGLLHGPASLQSGMSTLLRLAGKLEPSLAELPVYSFYDDILVLIPINKVPRYLSTILPLAERVGLVIPSDQIALLSDAAHSVCGTTCDAGWGLRLGNLMRVRRNSLHIRCLVKKIDFVKKFELVAGKTTRRDVRRLTGLSQAGNILRLHPVRALASSAVSKIVARLPPLGEWDSPSLLSEDSAQY</sequence>
<dbReference type="RefSeq" id="XP_002782155.1">
    <property type="nucleotide sequence ID" value="XM_002782109.1"/>
</dbReference>
<dbReference type="EMBL" id="GG674604">
    <property type="protein sequence ID" value="EER13950.1"/>
    <property type="molecule type" value="Genomic_DNA"/>
</dbReference>
<evidence type="ECO:0000313" key="1">
    <source>
        <dbReference type="EMBL" id="EER13950.1"/>
    </source>
</evidence>
<reference evidence="1 2" key="1">
    <citation type="submission" date="2008-07" db="EMBL/GenBank/DDBJ databases">
        <authorList>
            <person name="El-Sayed N."/>
            <person name="Caler E."/>
            <person name="Inman J."/>
            <person name="Amedeo P."/>
            <person name="Hass B."/>
            <person name="Wortman J."/>
        </authorList>
    </citation>
    <scope>NUCLEOTIDE SEQUENCE [LARGE SCALE GENOMIC DNA]</scope>
    <source>
        <strain evidence="2">ATCC 50983 / TXsc</strain>
    </source>
</reference>
<dbReference type="Proteomes" id="UP000007800">
    <property type="component" value="Unassembled WGS sequence"/>
</dbReference>
<dbReference type="GeneID" id="9059666"/>
<gene>
    <name evidence="1" type="ORF">Pmar_PMAR022483</name>
</gene>
<keyword evidence="2" id="KW-1185">Reference proteome</keyword>